<gene>
    <name evidence="2" type="primary">AVEN_117303_1</name>
    <name evidence="2" type="ORF">CEXT_155161</name>
</gene>
<protein>
    <submittedName>
        <fullName evidence="2">DDE_Tnp_IS1595 domain-containing protein</fullName>
    </submittedName>
</protein>
<dbReference type="InterPro" id="IPR053164">
    <property type="entry name" value="IS1016-like_transposase"/>
</dbReference>
<evidence type="ECO:0000259" key="1">
    <source>
        <dbReference type="SMART" id="SM01126"/>
    </source>
</evidence>
<sequence length="177" mass="20330">MENKPNKKIGGPDCIVEIEESLFTKRKNNCGRLLPEQWVFGGICRETKDSFVVTVPNRTGSTLLDKIIENIADGSTIYSDSWEGYQTNRIEIEGFLNAKVNHKYNFIDPDTGVRTQTVGRMWGSAKWRNKGHKGTARHHLESYLSEFIWRQHQLKENRDCFESVLNSISAHFPPKSD</sequence>
<feature type="domain" description="ISXO2-like transposase" evidence="1">
    <location>
        <begin position="8"/>
        <end position="152"/>
    </location>
</feature>
<keyword evidence="3" id="KW-1185">Reference proteome</keyword>
<dbReference type="SMART" id="SM01126">
    <property type="entry name" value="DDE_Tnp_IS1595"/>
    <property type="match status" value="1"/>
</dbReference>
<organism evidence="2 3">
    <name type="scientific">Caerostris extrusa</name>
    <name type="common">Bark spider</name>
    <name type="synonym">Caerostris bankana</name>
    <dbReference type="NCBI Taxonomy" id="172846"/>
    <lineage>
        <taxon>Eukaryota</taxon>
        <taxon>Metazoa</taxon>
        <taxon>Ecdysozoa</taxon>
        <taxon>Arthropoda</taxon>
        <taxon>Chelicerata</taxon>
        <taxon>Arachnida</taxon>
        <taxon>Araneae</taxon>
        <taxon>Araneomorphae</taxon>
        <taxon>Entelegynae</taxon>
        <taxon>Araneoidea</taxon>
        <taxon>Araneidae</taxon>
        <taxon>Caerostris</taxon>
    </lineage>
</organism>
<comment type="caution">
    <text evidence="2">The sequence shown here is derived from an EMBL/GenBank/DDBJ whole genome shotgun (WGS) entry which is preliminary data.</text>
</comment>
<dbReference type="EMBL" id="BPLR01011107">
    <property type="protein sequence ID" value="GIY44208.1"/>
    <property type="molecule type" value="Genomic_DNA"/>
</dbReference>
<accession>A0AAV4TJN9</accession>
<reference evidence="2 3" key="1">
    <citation type="submission" date="2021-06" db="EMBL/GenBank/DDBJ databases">
        <title>Caerostris extrusa draft genome.</title>
        <authorList>
            <person name="Kono N."/>
            <person name="Arakawa K."/>
        </authorList>
    </citation>
    <scope>NUCLEOTIDE SEQUENCE [LARGE SCALE GENOMIC DNA]</scope>
</reference>
<dbReference type="InterPro" id="IPR024445">
    <property type="entry name" value="Tnp_ISXO2-like"/>
</dbReference>
<evidence type="ECO:0000313" key="2">
    <source>
        <dbReference type="EMBL" id="GIY44208.1"/>
    </source>
</evidence>
<dbReference type="Proteomes" id="UP001054945">
    <property type="component" value="Unassembled WGS sequence"/>
</dbReference>
<dbReference type="PANTHER" id="PTHR47163">
    <property type="entry name" value="DDE_TNP_IS1595 DOMAIN-CONTAINING PROTEIN"/>
    <property type="match status" value="1"/>
</dbReference>
<dbReference type="Pfam" id="PF12762">
    <property type="entry name" value="DDE_Tnp_IS1595"/>
    <property type="match status" value="1"/>
</dbReference>
<evidence type="ECO:0000313" key="3">
    <source>
        <dbReference type="Proteomes" id="UP001054945"/>
    </source>
</evidence>
<dbReference type="AlphaFoldDB" id="A0AAV4TJN9"/>
<proteinExistence type="predicted"/>
<name>A0AAV4TJN9_CAEEX</name>
<dbReference type="PANTHER" id="PTHR47163:SF2">
    <property type="entry name" value="SI:DKEY-17M8.2"/>
    <property type="match status" value="1"/>
</dbReference>